<dbReference type="AlphaFoldDB" id="A0AA37XMQ4"/>
<dbReference type="KEGG" id="too:C7K38_03530"/>
<dbReference type="PRINTS" id="PR00959">
    <property type="entry name" value="MEVGALKINASE"/>
</dbReference>
<evidence type="ECO:0000313" key="15">
    <source>
        <dbReference type="EMBL" id="AYW47525.1"/>
    </source>
</evidence>
<reference evidence="15" key="3">
    <citation type="submission" date="2018-03" db="EMBL/GenBank/DDBJ databases">
        <authorList>
            <person name="Jeon C.O."/>
        </authorList>
    </citation>
    <scope>NUCLEOTIDE SEQUENCE</scope>
    <source>
        <strain evidence="15">JCM 31126</strain>
    </source>
</reference>
<dbReference type="Gene3D" id="3.30.230.10">
    <property type="match status" value="1"/>
</dbReference>
<keyword evidence="5" id="KW-0444">Lipid biosynthesis</keyword>
<keyword evidence="9" id="KW-0067">ATP-binding</keyword>
<dbReference type="Gene3D" id="3.30.70.890">
    <property type="entry name" value="GHMP kinase, C-terminal domain"/>
    <property type="match status" value="1"/>
</dbReference>
<evidence type="ECO:0000256" key="11">
    <source>
        <dbReference type="ARBA" id="ARBA00023098"/>
    </source>
</evidence>
<evidence type="ECO:0000259" key="13">
    <source>
        <dbReference type="Pfam" id="PF00288"/>
    </source>
</evidence>
<dbReference type="InterPro" id="IPR006205">
    <property type="entry name" value="Mev_gal_kin"/>
</dbReference>
<evidence type="ECO:0000256" key="6">
    <source>
        <dbReference type="ARBA" id="ARBA00022679"/>
    </source>
</evidence>
<dbReference type="PROSITE" id="PS00627">
    <property type="entry name" value="GHMP_KINASES_ATP"/>
    <property type="match status" value="1"/>
</dbReference>
<keyword evidence="8 16" id="KW-0418">Kinase</keyword>
<feature type="domain" description="GHMP kinase N-terminal" evidence="13">
    <location>
        <begin position="71"/>
        <end position="149"/>
    </location>
</feature>
<dbReference type="InterPro" id="IPR006204">
    <property type="entry name" value="GHMP_kinase_N_dom"/>
</dbReference>
<dbReference type="Proteomes" id="UP001157039">
    <property type="component" value="Unassembled WGS sequence"/>
</dbReference>
<dbReference type="InterPro" id="IPR014721">
    <property type="entry name" value="Ribsml_uS5_D2-typ_fold_subgr"/>
</dbReference>
<evidence type="ECO:0000256" key="3">
    <source>
        <dbReference type="ARBA" id="ARBA00012103"/>
    </source>
</evidence>
<feature type="domain" description="GHMP kinase C-terminal" evidence="14">
    <location>
        <begin position="216"/>
        <end position="296"/>
    </location>
</feature>
<protein>
    <recommendedName>
        <fullName evidence="3">mevalonate kinase</fullName>
        <ecNumber evidence="3">2.7.1.36</ecNumber>
    </recommendedName>
</protein>
<organism evidence="16 18">
    <name type="scientific">Tetragenococcus osmophilus</name>
    <dbReference type="NCBI Taxonomy" id="526944"/>
    <lineage>
        <taxon>Bacteria</taxon>
        <taxon>Bacillati</taxon>
        <taxon>Bacillota</taxon>
        <taxon>Bacilli</taxon>
        <taxon>Lactobacillales</taxon>
        <taxon>Enterococcaceae</taxon>
        <taxon>Tetragenococcus</taxon>
    </lineage>
</organism>
<dbReference type="GO" id="GO:0004496">
    <property type="term" value="F:mevalonate kinase activity"/>
    <property type="evidence" value="ECO:0007669"/>
    <property type="project" value="UniProtKB-EC"/>
</dbReference>
<dbReference type="NCBIfam" id="TIGR00549">
    <property type="entry name" value="mevalon_kin"/>
    <property type="match status" value="1"/>
</dbReference>
<evidence type="ECO:0000256" key="2">
    <source>
        <dbReference type="ARBA" id="ARBA00006495"/>
    </source>
</evidence>
<reference evidence="15 17" key="1">
    <citation type="journal article" date="2012" name="Int. J. Syst. Evol. Microbiol.">
        <title>Characterization of Tetragenococcus strains from sugar thick juice reveals a novel species, Tetragenococcus osmophilus sp. nov., and divides Tetragenococcus halophilus into two subspecies, T. halophilus subsp. halophilus subsp. nov. and T. halophilus subsp. flandriensis subsp. nov.</title>
        <authorList>
            <person name="Juste A."/>
            <person name="Van Trappen S."/>
            <person name="Verreth C."/>
            <person name="Cleenwerck I."/>
            <person name="De Vos P."/>
            <person name="Lievens B."/>
            <person name="Willems K.A."/>
        </authorList>
    </citation>
    <scope>NUCLEOTIDE SEQUENCE [LARGE SCALE GENOMIC DNA]</scope>
    <source>
        <strain evidence="15 17">JCM 31126</strain>
    </source>
</reference>
<evidence type="ECO:0000256" key="9">
    <source>
        <dbReference type="ARBA" id="ARBA00022840"/>
    </source>
</evidence>
<dbReference type="InterPro" id="IPR020568">
    <property type="entry name" value="Ribosomal_Su5_D2-typ_SF"/>
</dbReference>
<evidence type="ECO:0000256" key="12">
    <source>
        <dbReference type="ARBA" id="ARBA00029438"/>
    </source>
</evidence>
<dbReference type="SUPFAM" id="SSF55060">
    <property type="entry name" value="GHMP Kinase, C-terminal domain"/>
    <property type="match status" value="1"/>
</dbReference>
<evidence type="ECO:0000256" key="5">
    <source>
        <dbReference type="ARBA" id="ARBA00022516"/>
    </source>
</evidence>
<comment type="subcellular location">
    <subcellularLocation>
        <location evidence="1">Cytoplasm</location>
    </subcellularLocation>
</comment>
<evidence type="ECO:0000313" key="16">
    <source>
        <dbReference type="EMBL" id="GMA72886.1"/>
    </source>
</evidence>
<evidence type="ECO:0000256" key="4">
    <source>
        <dbReference type="ARBA" id="ARBA00022490"/>
    </source>
</evidence>
<dbReference type="PANTHER" id="PTHR43290">
    <property type="entry name" value="MEVALONATE KINASE"/>
    <property type="match status" value="1"/>
</dbReference>
<keyword evidence="7" id="KW-0547">Nucleotide-binding</keyword>
<proteinExistence type="inferred from homology"/>
<evidence type="ECO:0000256" key="8">
    <source>
        <dbReference type="ARBA" id="ARBA00022777"/>
    </source>
</evidence>
<dbReference type="Pfam" id="PF08544">
    <property type="entry name" value="GHMP_kinases_C"/>
    <property type="match status" value="1"/>
</dbReference>
<sequence length="310" mass="33977">MLGQGNGRSNGKIILIGEHSAVYDKPAIVLPFSDTQIYVNVRQASKNSLTSRYYIGYLTDVPNEMQGIKQLTYKLQAYLHTPNFHLDINSTVPVARGMGSSAAVAIAITRAFFSWKEEYLDQQTLLFFANYAEKIAHGNPSGMDAAAASSKEPIFFEHKQFTTFPMNIDAYLLVADTGVLGQTRAAVKSVSQRLQTFHKETSAIIQDLGLLTEQAKEAIIANQPESLGEVMNQAQTNLKTLTVSNQLLDDFIQFSLDNGALGAKLTGGGRGGCFLALAKTKIQAEQLAQKLEERGIKETWIQGLGVYQYA</sequence>
<evidence type="ECO:0000313" key="17">
    <source>
        <dbReference type="Proteomes" id="UP000268310"/>
    </source>
</evidence>
<dbReference type="EMBL" id="CP027783">
    <property type="protein sequence ID" value="AYW47525.1"/>
    <property type="molecule type" value="Genomic_DNA"/>
</dbReference>
<dbReference type="GO" id="GO:0005829">
    <property type="term" value="C:cytosol"/>
    <property type="evidence" value="ECO:0007669"/>
    <property type="project" value="TreeGrafter"/>
</dbReference>
<keyword evidence="10" id="KW-0460">Magnesium</keyword>
<dbReference type="GO" id="GO:0019287">
    <property type="term" value="P:isopentenyl diphosphate biosynthetic process, mevalonate pathway"/>
    <property type="evidence" value="ECO:0007669"/>
    <property type="project" value="TreeGrafter"/>
</dbReference>
<accession>A0AA37XMQ4</accession>
<dbReference type="InterPro" id="IPR006203">
    <property type="entry name" value="GHMP_knse_ATP-bd_CS"/>
</dbReference>
<keyword evidence="6" id="KW-0808">Transferase</keyword>
<evidence type="ECO:0000259" key="14">
    <source>
        <dbReference type="Pfam" id="PF08544"/>
    </source>
</evidence>
<evidence type="ECO:0000313" key="18">
    <source>
        <dbReference type="Proteomes" id="UP001157039"/>
    </source>
</evidence>
<dbReference type="InterPro" id="IPR013750">
    <property type="entry name" value="GHMP_kinase_C_dom"/>
</dbReference>
<dbReference type="PANTHER" id="PTHR43290:SF2">
    <property type="entry name" value="MEVALONATE KINASE"/>
    <property type="match status" value="1"/>
</dbReference>
<evidence type="ECO:0000256" key="10">
    <source>
        <dbReference type="ARBA" id="ARBA00022842"/>
    </source>
</evidence>
<dbReference type="Proteomes" id="UP000268310">
    <property type="component" value="Chromosome"/>
</dbReference>
<dbReference type="EMBL" id="BSUW01000001">
    <property type="protein sequence ID" value="GMA72886.1"/>
    <property type="molecule type" value="Genomic_DNA"/>
</dbReference>
<evidence type="ECO:0000256" key="7">
    <source>
        <dbReference type="ARBA" id="ARBA00022741"/>
    </source>
</evidence>
<keyword evidence="4" id="KW-0963">Cytoplasm</keyword>
<dbReference type="GO" id="GO:0005524">
    <property type="term" value="F:ATP binding"/>
    <property type="evidence" value="ECO:0007669"/>
    <property type="project" value="UniProtKB-KW"/>
</dbReference>
<dbReference type="EC" id="2.7.1.36" evidence="3"/>
<reference evidence="16" key="4">
    <citation type="submission" date="2023-02" db="EMBL/GenBank/DDBJ databases">
        <authorList>
            <person name="Sun Q."/>
            <person name="Mori K."/>
        </authorList>
    </citation>
    <scope>NUCLEOTIDE SEQUENCE</scope>
    <source>
        <strain evidence="16">NBRC 114545</strain>
    </source>
</reference>
<dbReference type="InterPro" id="IPR036554">
    <property type="entry name" value="GHMP_kinase_C_sf"/>
</dbReference>
<keyword evidence="17" id="KW-1185">Reference proteome</keyword>
<evidence type="ECO:0000256" key="1">
    <source>
        <dbReference type="ARBA" id="ARBA00004496"/>
    </source>
</evidence>
<name>A0AA37XMQ4_9ENTE</name>
<dbReference type="Pfam" id="PF00288">
    <property type="entry name" value="GHMP_kinases_N"/>
    <property type="match status" value="1"/>
</dbReference>
<dbReference type="SUPFAM" id="SSF54211">
    <property type="entry name" value="Ribosomal protein S5 domain 2-like"/>
    <property type="match status" value="1"/>
</dbReference>
<dbReference type="RefSeq" id="WP_123934718.1">
    <property type="nucleotide sequence ID" value="NZ_BSUW01000001.1"/>
</dbReference>
<gene>
    <name evidence="16" type="primary">mvk</name>
    <name evidence="15" type="ORF">C7K38_03530</name>
    <name evidence="16" type="ORF">GCM10025885_19350</name>
</gene>
<reference evidence="16 18" key="2">
    <citation type="journal article" date="2014" name="Int. J. Syst. Evol. Microbiol.">
        <title>Complete genome sequence of Corynebacterium casei LMG S-19264T (=DSM 44701T), isolated from a smear-ripened cheese.</title>
        <authorList>
            <consortium name="US DOE Joint Genome Institute (JGI-PGF)"/>
            <person name="Walter F."/>
            <person name="Albersmeier A."/>
            <person name="Kalinowski J."/>
            <person name="Ruckert C."/>
        </authorList>
    </citation>
    <scope>NUCLEOTIDE SEQUENCE [LARGE SCALE GENOMIC DNA]</scope>
    <source>
        <strain evidence="16 18">NBRC 114545</strain>
    </source>
</reference>
<keyword evidence="11" id="KW-0443">Lipid metabolism</keyword>
<comment type="pathway">
    <text evidence="12">Isoprenoid biosynthesis; isopentenyl diphosphate biosynthesis via mevalonate pathway; isopentenyl diphosphate from (R)-mevalonate: step 1/3.</text>
</comment>
<comment type="similarity">
    <text evidence="2">Belongs to the GHMP kinase family. Mevalonate kinase subfamily.</text>
</comment>